<evidence type="ECO:0000256" key="8">
    <source>
        <dbReference type="ARBA" id="ARBA00054781"/>
    </source>
</evidence>
<evidence type="ECO:0000256" key="12">
    <source>
        <dbReference type="SAM" id="MobiDB-lite"/>
    </source>
</evidence>
<comment type="subcellular location">
    <subcellularLocation>
        <location evidence="1">Cytoplasm</location>
        <location evidence="1">Cytoskeleton</location>
    </subcellularLocation>
</comment>
<dbReference type="FunFam" id="1.20.1270.60:FF:000043">
    <property type="entry name" value="Brain-specific angiogenesis inhibitor 1-associated protein 2-like 1"/>
    <property type="match status" value="1"/>
</dbReference>
<feature type="compositionally biased region" description="Polar residues" evidence="12">
    <location>
        <begin position="483"/>
        <end position="502"/>
    </location>
</feature>
<evidence type="ECO:0000259" key="14">
    <source>
        <dbReference type="PROSITE" id="PS51338"/>
    </source>
</evidence>
<dbReference type="InterPro" id="IPR001452">
    <property type="entry name" value="SH3_domain"/>
</dbReference>
<evidence type="ECO:0000256" key="4">
    <source>
        <dbReference type="ARBA" id="ARBA00022553"/>
    </source>
</evidence>
<dbReference type="Proteomes" id="UP001066276">
    <property type="component" value="Chromosome 10"/>
</dbReference>
<organism evidence="15 16">
    <name type="scientific">Pleurodeles waltl</name>
    <name type="common">Iberian ribbed newt</name>
    <dbReference type="NCBI Taxonomy" id="8319"/>
    <lineage>
        <taxon>Eukaryota</taxon>
        <taxon>Metazoa</taxon>
        <taxon>Chordata</taxon>
        <taxon>Craniata</taxon>
        <taxon>Vertebrata</taxon>
        <taxon>Euteleostomi</taxon>
        <taxon>Amphibia</taxon>
        <taxon>Batrachia</taxon>
        <taxon>Caudata</taxon>
        <taxon>Salamandroidea</taxon>
        <taxon>Salamandridae</taxon>
        <taxon>Pleurodelinae</taxon>
        <taxon>Pleurodeles</taxon>
    </lineage>
</organism>
<evidence type="ECO:0000259" key="13">
    <source>
        <dbReference type="PROSITE" id="PS50002"/>
    </source>
</evidence>
<keyword evidence="3" id="KW-0963">Cytoplasm</keyword>
<evidence type="ECO:0000256" key="9">
    <source>
        <dbReference type="ARBA" id="ARBA00070318"/>
    </source>
</evidence>
<dbReference type="PANTHER" id="PTHR14206">
    <property type="entry name" value="BRAIN-SPECIFIC ANGIOGENESIS INHIBITOR 1-ASSOCIATED PROTEIN 2"/>
    <property type="match status" value="1"/>
</dbReference>
<dbReference type="GO" id="GO:0005856">
    <property type="term" value="C:cytoskeleton"/>
    <property type="evidence" value="ECO:0007669"/>
    <property type="project" value="UniProtKB-SubCell"/>
</dbReference>
<keyword evidence="4" id="KW-0597">Phosphoprotein</keyword>
<dbReference type="Gene3D" id="2.30.30.40">
    <property type="entry name" value="SH3 Domains"/>
    <property type="match status" value="1"/>
</dbReference>
<keyword evidence="16" id="KW-1185">Reference proteome</keyword>
<reference evidence="15" key="1">
    <citation type="journal article" date="2022" name="bioRxiv">
        <title>Sequencing and chromosome-scale assembly of the giantPleurodeles waltlgenome.</title>
        <authorList>
            <person name="Brown T."/>
            <person name="Elewa A."/>
            <person name="Iarovenko S."/>
            <person name="Subramanian E."/>
            <person name="Araus A.J."/>
            <person name="Petzold A."/>
            <person name="Susuki M."/>
            <person name="Suzuki K.-i.T."/>
            <person name="Hayashi T."/>
            <person name="Toyoda A."/>
            <person name="Oliveira C."/>
            <person name="Osipova E."/>
            <person name="Leigh N.D."/>
            <person name="Simon A."/>
            <person name="Yun M.H."/>
        </authorList>
    </citation>
    <scope>NUCLEOTIDE SEQUENCE</scope>
    <source>
        <strain evidence="15">20211129_DDA</strain>
        <tissue evidence="15">Liver</tissue>
    </source>
</reference>
<evidence type="ECO:0000256" key="6">
    <source>
        <dbReference type="ARBA" id="ARBA00023203"/>
    </source>
</evidence>
<dbReference type="GO" id="GO:0003779">
    <property type="term" value="F:actin binding"/>
    <property type="evidence" value="ECO:0007669"/>
    <property type="project" value="UniProtKB-KW"/>
</dbReference>
<comment type="caution">
    <text evidence="15">The sequence shown here is derived from an EMBL/GenBank/DDBJ whole genome shotgun (WGS) entry which is preliminary data.</text>
</comment>
<comment type="function">
    <text evidence="8">May function as adapter protein. Involved in the formation of clusters of actin bundles. Plays a role in the reorganization of the actin cytoskeleton in response to bacterial infection.</text>
</comment>
<keyword evidence="2 11" id="KW-0728">SH3 domain</keyword>
<dbReference type="InterPro" id="IPR027681">
    <property type="entry name" value="IRSp53/IRTKS/Pinkbar"/>
</dbReference>
<evidence type="ECO:0000256" key="7">
    <source>
        <dbReference type="ARBA" id="ARBA00023212"/>
    </source>
</evidence>
<evidence type="ECO:0000256" key="11">
    <source>
        <dbReference type="PROSITE-ProRule" id="PRU00192"/>
    </source>
</evidence>
<dbReference type="Pfam" id="PF14604">
    <property type="entry name" value="SH3_9"/>
    <property type="match status" value="1"/>
</dbReference>
<dbReference type="PROSITE" id="PS50002">
    <property type="entry name" value="SH3"/>
    <property type="match status" value="1"/>
</dbReference>
<keyword evidence="5" id="KW-0175">Coiled coil</keyword>
<accession>A0AAV7LZI3</accession>
<protein>
    <recommendedName>
        <fullName evidence="9">BAR/IMD domain-containing adapter protein 2-like 1</fullName>
    </recommendedName>
    <alternativeName>
        <fullName evidence="10">Brain-specific angiogenesis inhibitor 1-associated protein 2-like protein 1</fullName>
    </alternativeName>
</protein>
<dbReference type="InterPro" id="IPR013606">
    <property type="entry name" value="I-BAR_dom"/>
</dbReference>
<dbReference type="PROSITE" id="PS51338">
    <property type="entry name" value="IMD"/>
    <property type="match status" value="1"/>
</dbReference>
<dbReference type="EMBL" id="JANPWB010000014">
    <property type="protein sequence ID" value="KAJ1096822.1"/>
    <property type="molecule type" value="Genomic_DNA"/>
</dbReference>
<gene>
    <name evidence="15" type="ORF">NDU88_001953</name>
</gene>
<evidence type="ECO:0000256" key="3">
    <source>
        <dbReference type="ARBA" id="ARBA00022490"/>
    </source>
</evidence>
<dbReference type="FunFam" id="2.30.30.40:FF:000018">
    <property type="entry name" value="Brain-specific angiogenesis inhibitor 1-associated protein 2"/>
    <property type="match status" value="1"/>
</dbReference>
<dbReference type="SUPFAM" id="SSF50044">
    <property type="entry name" value="SH3-domain"/>
    <property type="match status" value="1"/>
</dbReference>
<dbReference type="GO" id="GO:0005829">
    <property type="term" value="C:cytosol"/>
    <property type="evidence" value="ECO:0007669"/>
    <property type="project" value="TreeGrafter"/>
</dbReference>
<dbReference type="AlphaFoldDB" id="A0AAV7LZI3"/>
<name>A0AAV7LZI3_PLEWA</name>
<dbReference type="InterPro" id="IPR027267">
    <property type="entry name" value="AH/BAR_dom_sf"/>
</dbReference>
<dbReference type="GO" id="GO:0051017">
    <property type="term" value="P:actin filament bundle assembly"/>
    <property type="evidence" value="ECO:0007669"/>
    <property type="project" value="TreeGrafter"/>
</dbReference>
<feature type="domain" description="IMD" evidence="14">
    <location>
        <begin position="40"/>
        <end position="291"/>
    </location>
</feature>
<evidence type="ECO:0000313" key="15">
    <source>
        <dbReference type="EMBL" id="KAJ1096822.1"/>
    </source>
</evidence>
<dbReference type="GO" id="GO:0005654">
    <property type="term" value="C:nucleoplasm"/>
    <property type="evidence" value="ECO:0007669"/>
    <property type="project" value="TreeGrafter"/>
</dbReference>
<evidence type="ECO:0000256" key="10">
    <source>
        <dbReference type="ARBA" id="ARBA00080092"/>
    </source>
</evidence>
<dbReference type="Pfam" id="PF08397">
    <property type="entry name" value="IMD"/>
    <property type="match status" value="1"/>
</dbReference>
<keyword evidence="7" id="KW-0206">Cytoskeleton</keyword>
<feature type="region of interest" description="Disordered" evidence="12">
    <location>
        <begin position="470"/>
        <end position="553"/>
    </location>
</feature>
<evidence type="ECO:0000256" key="5">
    <source>
        <dbReference type="ARBA" id="ARBA00023054"/>
    </source>
</evidence>
<feature type="domain" description="SH3" evidence="13">
    <location>
        <begin position="382"/>
        <end position="445"/>
    </location>
</feature>
<proteinExistence type="predicted"/>
<dbReference type="GO" id="GO:0030838">
    <property type="term" value="P:positive regulation of actin filament polymerization"/>
    <property type="evidence" value="ECO:0007669"/>
    <property type="project" value="TreeGrafter"/>
</dbReference>
<keyword evidence="6" id="KW-0009">Actin-binding</keyword>
<evidence type="ECO:0000256" key="1">
    <source>
        <dbReference type="ARBA" id="ARBA00004245"/>
    </source>
</evidence>
<dbReference type="GO" id="GO:0051764">
    <property type="term" value="P:actin crosslink formation"/>
    <property type="evidence" value="ECO:0007669"/>
    <property type="project" value="TreeGrafter"/>
</dbReference>
<dbReference type="GO" id="GO:0007009">
    <property type="term" value="P:plasma membrane organization"/>
    <property type="evidence" value="ECO:0007669"/>
    <property type="project" value="InterPro"/>
</dbReference>
<dbReference type="SUPFAM" id="SSF103657">
    <property type="entry name" value="BAR/IMD domain-like"/>
    <property type="match status" value="1"/>
</dbReference>
<evidence type="ECO:0000313" key="16">
    <source>
        <dbReference type="Proteomes" id="UP001066276"/>
    </source>
</evidence>
<dbReference type="InterPro" id="IPR036028">
    <property type="entry name" value="SH3-like_dom_sf"/>
</dbReference>
<sequence>MRDAPFVFRSSWGCELRDADQTSQELPIAFRCLPSPRQCAFLERMTEGSRAPLSCEESKNVMEQFNPGLRNLVVLGKVYEKSVTAMIQAGRAYYDSVAKIGEMTRVSPVSKELGHVLIDISDAHRKLNDYLEDSFRKFHKEIISELEKKTEQDVKYMNATLKKYQTEHRSKVDSLERSQADLKKLKRKSQGGRNATKYDHKEAEYLQTISSRQSDIQRFIAEGCKEALLEEKRRFCFLADKHCNFAVHLNHYHVQAAELLNDKLSQWQDTCSDVTKVPDTVVGMMHEMKTPSTTPISGTPQPSPMMERNKLVDGDYDSISKSIPRMPPAPPNKAHTSPLVDMFNNPPTIQKNHPHERLKTADNPEEAGLPRSMSVSTGLNMMKRSKVKTIFPHNPGNNKTLLSFAEGDIITLLISEDKDGWLYGEHEITKSRGWFPSSYTRILTEPTQEPVHVPSPSTVRSISTVNLTDKSNVVLPPPDYLDQPSSKASTDSPRASINSTVGKATPPPLPSSTPQKPNANGTMKPPFLSGENPFATVKLRPTVTNDRSAPIIR</sequence>
<dbReference type="PANTHER" id="PTHR14206:SF4">
    <property type="entry name" value="BRAIN-SPECIFIC ANGIOGENESIS INHIBITOR 1-ASSOCIATED PROTEIN 2-LIKE PROTEIN 1"/>
    <property type="match status" value="1"/>
</dbReference>
<dbReference type="Gene3D" id="1.20.1270.60">
    <property type="entry name" value="Arfaptin homology (AH) domain/BAR domain"/>
    <property type="match status" value="1"/>
</dbReference>
<evidence type="ECO:0000256" key="2">
    <source>
        <dbReference type="ARBA" id="ARBA00022443"/>
    </source>
</evidence>
<dbReference type="SMART" id="SM00326">
    <property type="entry name" value="SH3"/>
    <property type="match status" value="1"/>
</dbReference>